<dbReference type="SUPFAM" id="SSF90002">
    <property type="entry name" value="Hypothetical protein YjiA, C-terminal domain"/>
    <property type="match status" value="1"/>
</dbReference>
<dbReference type="InterPro" id="IPR027417">
    <property type="entry name" value="P-loop_NTPase"/>
</dbReference>
<sequence>MAGSQGAGGPPPAVGSGRLRKLPCTILSGFLGSGKTTLLTHILRNKEGLRCAVIVNDMGELNIDASLVKQGALVQAEERLVEMTNGCICCTLREDLAVEVGRLAAEGCYDYCVIESTGIGEPMQVAETFALAAGEGGPALADVATLDTCVTVVDAANLMANFASLETLRDRGEAADEEDERGVAELLLDQIEFADIILLNKVDMVSADEQRRLLGLLRALNPGADLIPTTHSNVPLDRVINTGRFSFEQAQQNAGWLQSLQERHTPETEEYDISSVVYRARRPFHPGRLHDFLTTHFVLQEPDWSEALAEEAEAEALHDHAQCNGHHHHHHSGSSSAHAQQQQPGLDGTVQQAVLHASQAAAQAATALQAVVQQQAAGSSSSPEQQTLLATVAAATSAAAAASSAAAILLSQLQLGSGSAAGQAVALPASQQQQQQQQGHSHAHGHAHPHQHYRQHGPPVSAAEAASRQARLTAQCGQLCRSKGFVWLATRPDLCGEWSQAGGIVRLGVGGPWYAALPDEAWPQEEAARAAIRKDFQEPHGDRRQELVLIGVRLNGKALTAALDACLCSEAEMAAAAAAGQLADPFLEWPSLQQILDAGDDEEDGELQTERASQLSTVEEGEEEAAPAPGSVHNVAYGAAELQQSFDAAAARLAQTGGPPVLGVVSWHAAWCEPCTTAAAALRQLAAAHPAAAFFTLDVEGSAANTAFALEKVMRKPESRRAGAKPVLKSGDKFPCITLHYLPSLQPVQTLAGSGAIEALQAALREHAVAAPAATAAAAAAAVAAPGPAAAGRLVALKKGAAEYKEALTAARDAGAPVVVVWTRGDSGSDAAALRAAAAQAAAATPGLVVVDADAGASPANQVLAGALKVSCPEVHVYRDMKLASKLAGAQASPAAVTALLAGLTPSSNGNSSSSSAAVAAASAAPPPAASAAAAGSPAPAWAGISAGSGVFDPPGGKFAKPGATKRFPDGRMGYFYPKMPCLRCGCPWWSSEEWDARCLRCAWDCESQGYDNDSQPLAKHRPKWEAFTAAIREGRTPVWTGKAAAR</sequence>
<dbReference type="Pfam" id="PF02492">
    <property type="entry name" value="cobW"/>
    <property type="match status" value="1"/>
</dbReference>
<dbReference type="Gene3D" id="3.40.50.300">
    <property type="entry name" value="P-loop containing nucleotide triphosphate hydrolases"/>
    <property type="match status" value="1"/>
</dbReference>
<dbReference type="InterPro" id="IPR011629">
    <property type="entry name" value="CobW-like_C"/>
</dbReference>
<dbReference type="InterPro" id="IPR036249">
    <property type="entry name" value="Thioredoxin-like_sf"/>
</dbReference>
<feature type="compositionally biased region" description="Basic residues" evidence="1">
    <location>
        <begin position="441"/>
        <end position="455"/>
    </location>
</feature>
<reference evidence="3 4" key="1">
    <citation type="journal article" date="2018" name="Plant J.">
        <title>Genome sequences of Chlorella sorokiniana UTEX 1602 and Micractinium conductrix SAG 241.80: implications to maltose excretion by a green alga.</title>
        <authorList>
            <person name="Arriola M.B."/>
            <person name="Velmurugan N."/>
            <person name="Zhang Y."/>
            <person name="Plunkett M.H."/>
            <person name="Hondzo H."/>
            <person name="Barney B.M."/>
        </authorList>
    </citation>
    <scope>NUCLEOTIDE SEQUENCE [LARGE SCALE GENOMIC DNA]</scope>
    <source>
        <strain evidence="4">UTEX 1602</strain>
    </source>
</reference>
<feature type="domain" description="CobW C-terminal" evidence="2">
    <location>
        <begin position="273"/>
        <end position="567"/>
    </location>
</feature>
<evidence type="ECO:0000256" key="1">
    <source>
        <dbReference type="SAM" id="MobiDB-lite"/>
    </source>
</evidence>
<dbReference type="CDD" id="cd03112">
    <property type="entry name" value="CobW-like"/>
    <property type="match status" value="1"/>
</dbReference>
<evidence type="ECO:0000313" key="3">
    <source>
        <dbReference type="EMBL" id="PRW34073.1"/>
    </source>
</evidence>
<dbReference type="Proteomes" id="UP000239899">
    <property type="component" value="Unassembled WGS sequence"/>
</dbReference>
<comment type="caution">
    <text evidence="3">The sequence shown here is derived from an EMBL/GenBank/DDBJ whole genome shotgun (WGS) entry which is preliminary data.</text>
</comment>
<feature type="compositionally biased region" description="Low complexity" evidence="1">
    <location>
        <begin position="426"/>
        <end position="440"/>
    </location>
</feature>
<dbReference type="PANTHER" id="PTHR43603:SF1">
    <property type="entry name" value="ZINC-REGULATED GTPASE METALLOPROTEIN ACTIVATOR 1"/>
    <property type="match status" value="1"/>
</dbReference>
<dbReference type="SMART" id="SM00833">
    <property type="entry name" value="CobW_C"/>
    <property type="match status" value="1"/>
</dbReference>
<dbReference type="PANTHER" id="PTHR43603">
    <property type="entry name" value="COBW DOMAIN-CONTAINING PROTEIN DDB_G0274527"/>
    <property type="match status" value="1"/>
</dbReference>
<dbReference type="InterPro" id="IPR051927">
    <property type="entry name" value="Zn_Chap_cDPG_Synth"/>
</dbReference>
<dbReference type="STRING" id="3076.A0A2P6TIF2"/>
<feature type="region of interest" description="Disordered" evidence="1">
    <location>
        <begin position="323"/>
        <end position="348"/>
    </location>
</feature>
<protein>
    <submittedName>
        <fullName evidence="3">Cobalamin synthesis P47K</fullName>
    </submittedName>
</protein>
<dbReference type="SUPFAM" id="SSF52833">
    <property type="entry name" value="Thioredoxin-like"/>
    <property type="match status" value="1"/>
</dbReference>
<feature type="compositionally biased region" description="Low complexity" evidence="1">
    <location>
        <begin position="333"/>
        <end position="343"/>
    </location>
</feature>
<name>A0A2P6TIF2_CHLSO</name>
<dbReference type="InterPro" id="IPR003495">
    <property type="entry name" value="CobW/HypB/UreG_nucleotide-bd"/>
</dbReference>
<accession>A0A2P6TIF2</accession>
<dbReference type="Pfam" id="PF07683">
    <property type="entry name" value="CobW_C"/>
    <property type="match status" value="1"/>
</dbReference>
<dbReference type="EMBL" id="LHPG02000015">
    <property type="protein sequence ID" value="PRW34073.1"/>
    <property type="molecule type" value="Genomic_DNA"/>
</dbReference>
<feature type="region of interest" description="Disordered" evidence="1">
    <location>
        <begin position="426"/>
        <end position="466"/>
    </location>
</feature>
<dbReference type="OrthoDB" id="272672at2759"/>
<evidence type="ECO:0000313" key="4">
    <source>
        <dbReference type="Proteomes" id="UP000239899"/>
    </source>
</evidence>
<dbReference type="AlphaFoldDB" id="A0A2P6TIF2"/>
<keyword evidence="4" id="KW-1185">Reference proteome</keyword>
<organism evidence="3 4">
    <name type="scientific">Chlorella sorokiniana</name>
    <name type="common">Freshwater green alga</name>
    <dbReference type="NCBI Taxonomy" id="3076"/>
    <lineage>
        <taxon>Eukaryota</taxon>
        <taxon>Viridiplantae</taxon>
        <taxon>Chlorophyta</taxon>
        <taxon>core chlorophytes</taxon>
        <taxon>Trebouxiophyceae</taxon>
        <taxon>Chlorellales</taxon>
        <taxon>Chlorellaceae</taxon>
        <taxon>Chlorella clade</taxon>
        <taxon>Chlorella</taxon>
    </lineage>
</organism>
<dbReference type="SUPFAM" id="SSF52540">
    <property type="entry name" value="P-loop containing nucleoside triphosphate hydrolases"/>
    <property type="match status" value="1"/>
</dbReference>
<proteinExistence type="predicted"/>
<evidence type="ECO:0000259" key="2">
    <source>
        <dbReference type="SMART" id="SM00833"/>
    </source>
</evidence>
<gene>
    <name evidence="3" type="ORF">C2E21_7489</name>
</gene>